<dbReference type="WBParaSite" id="maker-uti_cns_0003985-snap-gene-0.8-mRNA-1">
    <property type="protein sequence ID" value="maker-uti_cns_0003985-snap-gene-0.8-mRNA-1"/>
    <property type="gene ID" value="maker-uti_cns_0003985-snap-gene-0.8"/>
</dbReference>
<evidence type="ECO:0000313" key="1">
    <source>
        <dbReference type="Proteomes" id="UP000095280"/>
    </source>
</evidence>
<dbReference type="InterPro" id="IPR036322">
    <property type="entry name" value="WD40_repeat_dom_sf"/>
</dbReference>
<dbReference type="WBParaSite" id="maker-uti_cns_0006680-snap-gene-0.2-mRNA-1">
    <property type="protein sequence ID" value="maker-uti_cns_0006680-snap-gene-0.2-mRNA-1"/>
    <property type="gene ID" value="maker-uti_cns_0006680-snap-gene-0.2"/>
</dbReference>
<dbReference type="SUPFAM" id="SSF50978">
    <property type="entry name" value="WD40 repeat-like"/>
    <property type="match status" value="1"/>
</dbReference>
<evidence type="ECO:0000313" key="3">
    <source>
        <dbReference type="WBParaSite" id="maker-uti_cns_0006680-snap-gene-0.2-mRNA-1"/>
    </source>
</evidence>
<protein>
    <submittedName>
        <fullName evidence="2 3">Longin domain-containing protein</fullName>
    </submittedName>
</protein>
<reference evidence="2 3" key="1">
    <citation type="submission" date="2016-11" db="UniProtKB">
        <authorList>
            <consortium name="WormBaseParasite"/>
        </authorList>
    </citation>
    <scope>IDENTIFICATION</scope>
</reference>
<organism evidence="1 2">
    <name type="scientific">Macrostomum lignano</name>
    <dbReference type="NCBI Taxonomy" id="282301"/>
    <lineage>
        <taxon>Eukaryota</taxon>
        <taxon>Metazoa</taxon>
        <taxon>Spiralia</taxon>
        <taxon>Lophotrochozoa</taxon>
        <taxon>Platyhelminthes</taxon>
        <taxon>Rhabditophora</taxon>
        <taxon>Macrostomorpha</taxon>
        <taxon>Macrostomida</taxon>
        <taxon>Macrostomidae</taxon>
        <taxon>Macrostomum</taxon>
    </lineage>
</organism>
<dbReference type="AlphaFoldDB" id="A0A1I8H230"/>
<evidence type="ECO:0000313" key="2">
    <source>
        <dbReference type="WBParaSite" id="maker-uti_cns_0003985-snap-gene-0.8-mRNA-1"/>
    </source>
</evidence>
<accession>A0A1I8H230</accession>
<dbReference type="Proteomes" id="UP000095280">
    <property type="component" value="Unplaced"/>
</dbReference>
<keyword evidence="1" id="KW-1185">Reference proteome</keyword>
<name>A0A1I8H230_9PLAT</name>
<proteinExistence type="predicted"/>
<sequence length="119" mass="12646">EVLVGLSVRRGCRGWSPGYQPELVCLLGSTNPDAPPPPVTCARFSPDYQILAIGNENGVGLVDLVQACVLLTLCTPDLYGTCAIACKSYAHMNSASFESFTSSELHFVQDPGLVTLILS</sequence>